<name>A0A6P5NXL2_MUSCR</name>
<dbReference type="RefSeq" id="XP_021005699.1">
    <property type="nucleotide sequence ID" value="XM_021150040.1"/>
</dbReference>
<proteinExistence type="predicted"/>
<evidence type="ECO:0000256" key="1">
    <source>
        <dbReference type="SAM" id="MobiDB-lite"/>
    </source>
</evidence>
<dbReference type="GeneID" id="110284325"/>
<gene>
    <name evidence="3" type="primary">LOC110284325</name>
</gene>
<evidence type="ECO:0000313" key="3">
    <source>
        <dbReference type="RefSeq" id="XP_021005699.1"/>
    </source>
</evidence>
<protein>
    <submittedName>
        <fullName evidence="3">Uncharacterized protein LOC110284325</fullName>
    </submittedName>
</protein>
<dbReference type="AlphaFoldDB" id="A0A6P5NXL2"/>
<dbReference type="KEGG" id="mcal:110284325"/>
<sequence length="241" mass="27421">MEWRGHVLWPVSHWPSDFGEERWVNSIFSPISQISSLEDIWDKIKLEEEEEEEETGKENVDQEQEKEEQNRIKALLGVPKQNSVWGLMAWPRPSSEQAQWWEDFSLPPLRGTCLCGCRLNSKMRLHPLPSMTSCPTPKTLPSLGSREESSWLRNQPLMEPLSASRLKMPKAVPRLPPKVSPKRSTMPKTGQQQTSMSMWPPIIINPPSKSSALKGQHTPSAKEVTHTPGAWDNPLPHLPSK</sequence>
<evidence type="ECO:0000313" key="2">
    <source>
        <dbReference type="Proteomes" id="UP000515126"/>
    </source>
</evidence>
<keyword evidence="2" id="KW-1185">Reference proteome</keyword>
<feature type="region of interest" description="Disordered" evidence="1">
    <location>
        <begin position="172"/>
        <end position="241"/>
    </location>
</feature>
<feature type="region of interest" description="Disordered" evidence="1">
    <location>
        <begin position="45"/>
        <end position="68"/>
    </location>
</feature>
<dbReference type="Proteomes" id="UP000515126">
    <property type="component" value="Chromosome 17"/>
</dbReference>
<organism evidence="2 3">
    <name type="scientific">Mus caroli</name>
    <name type="common">Ryukyu mouse</name>
    <name type="synonym">Ricefield mouse</name>
    <dbReference type="NCBI Taxonomy" id="10089"/>
    <lineage>
        <taxon>Eukaryota</taxon>
        <taxon>Metazoa</taxon>
        <taxon>Chordata</taxon>
        <taxon>Craniata</taxon>
        <taxon>Vertebrata</taxon>
        <taxon>Euteleostomi</taxon>
        <taxon>Mammalia</taxon>
        <taxon>Eutheria</taxon>
        <taxon>Euarchontoglires</taxon>
        <taxon>Glires</taxon>
        <taxon>Rodentia</taxon>
        <taxon>Myomorpha</taxon>
        <taxon>Muroidea</taxon>
        <taxon>Muridae</taxon>
        <taxon>Murinae</taxon>
        <taxon>Mus</taxon>
        <taxon>Mus</taxon>
    </lineage>
</organism>
<accession>A0A6P5NXL2</accession>
<reference evidence="3" key="1">
    <citation type="submission" date="2025-08" db="UniProtKB">
        <authorList>
            <consortium name="RefSeq"/>
        </authorList>
    </citation>
    <scope>IDENTIFICATION</scope>
</reference>
<feature type="compositionally biased region" description="Polar residues" evidence="1">
    <location>
        <begin position="182"/>
        <end position="197"/>
    </location>
</feature>
<feature type="compositionally biased region" description="Low complexity" evidence="1">
    <location>
        <begin position="200"/>
        <end position="211"/>
    </location>
</feature>
<feature type="compositionally biased region" description="Acidic residues" evidence="1">
    <location>
        <begin position="47"/>
        <end position="66"/>
    </location>
</feature>